<protein>
    <submittedName>
        <fullName evidence="1">Uncharacterized protein</fullName>
    </submittedName>
</protein>
<proteinExistence type="predicted"/>
<evidence type="ECO:0000313" key="2">
    <source>
        <dbReference type="Proteomes" id="UP000093053"/>
    </source>
</evidence>
<evidence type="ECO:0000313" key="1">
    <source>
        <dbReference type="EMBL" id="ANZ39376.1"/>
    </source>
</evidence>
<dbReference type="Proteomes" id="UP000093053">
    <property type="component" value="Chromosome"/>
</dbReference>
<name>A0A1B2HNU6_9PSEU</name>
<keyword evidence="2" id="KW-1185">Reference proteome</keyword>
<dbReference type="KEGG" id="led:BBK82_28315"/>
<dbReference type="EMBL" id="CP016793">
    <property type="protein sequence ID" value="ANZ39376.1"/>
    <property type="molecule type" value="Genomic_DNA"/>
</dbReference>
<sequence length="92" mass="9524">MSGGVATAASSVEASKGGVGIQCTRQYVLTRNADLRSSPGGAVIAYGITGDKFNVPSASGTWYPGNLYDQYNTHLGYGYLLASSLAYTGVCF</sequence>
<organism evidence="1 2">
    <name type="scientific">Lentzea guizhouensis</name>
    <dbReference type="NCBI Taxonomy" id="1586287"/>
    <lineage>
        <taxon>Bacteria</taxon>
        <taxon>Bacillati</taxon>
        <taxon>Actinomycetota</taxon>
        <taxon>Actinomycetes</taxon>
        <taxon>Pseudonocardiales</taxon>
        <taxon>Pseudonocardiaceae</taxon>
        <taxon>Lentzea</taxon>
    </lineage>
</organism>
<gene>
    <name evidence="1" type="ORF">BBK82_28315</name>
</gene>
<accession>A0A1B2HNU6</accession>
<dbReference type="AlphaFoldDB" id="A0A1B2HNU6"/>
<reference evidence="1 2" key="1">
    <citation type="submission" date="2016-07" db="EMBL/GenBank/DDBJ databases">
        <title>Complete genome sequence of the Lentzea guizhouensis DHS C013.</title>
        <authorList>
            <person name="Cao C."/>
        </authorList>
    </citation>
    <scope>NUCLEOTIDE SEQUENCE [LARGE SCALE GENOMIC DNA]</scope>
    <source>
        <strain evidence="1 2">DHS C013</strain>
    </source>
</reference>